<keyword evidence="1" id="KW-1133">Transmembrane helix</keyword>
<feature type="transmembrane region" description="Helical" evidence="1">
    <location>
        <begin position="6"/>
        <end position="27"/>
    </location>
</feature>
<evidence type="ECO:0000256" key="1">
    <source>
        <dbReference type="SAM" id="Phobius"/>
    </source>
</evidence>
<gene>
    <name evidence="2" type="ORF">QF092_03140</name>
</gene>
<proteinExistence type="predicted"/>
<protein>
    <recommendedName>
        <fullName evidence="4">Integral membrane protein</fullName>
    </recommendedName>
</protein>
<evidence type="ECO:0008006" key="4">
    <source>
        <dbReference type="Google" id="ProtNLM"/>
    </source>
</evidence>
<keyword evidence="3" id="KW-1185">Reference proteome</keyword>
<evidence type="ECO:0000313" key="2">
    <source>
        <dbReference type="EMBL" id="WGV16824.1"/>
    </source>
</evidence>
<feature type="transmembrane region" description="Helical" evidence="1">
    <location>
        <begin position="47"/>
        <end position="70"/>
    </location>
</feature>
<dbReference type="RefSeq" id="WP_281467553.1">
    <property type="nucleotide sequence ID" value="NZ_CP124535.1"/>
</dbReference>
<reference evidence="2 3" key="1">
    <citation type="submission" date="2023-04" db="EMBL/GenBank/DDBJ databases">
        <title>YMD61, complete Genome.</title>
        <authorList>
            <person name="Zhang J."/>
        </authorList>
    </citation>
    <scope>NUCLEOTIDE SEQUENCE [LARGE SCALE GENOMIC DNA]</scope>
    <source>
        <strain evidence="2 3">YMD61</strain>
    </source>
</reference>
<accession>A0ABY8Q7M5</accession>
<dbReference type="Proteomes" id="UP001230978">
    <property type="component" value="Chromosome"/>
</dbReference>
<organism evidence="2 3">
    <name type="scientific">Fuscovulum ytuae</name>
    <dbReference type="NCBI Taxonomy" id="3042299"/>
    <lineage>
        <taxon>Bacteria</taxon>
        <taxon>Pseudomonadati</taxon>
        <taxon>Pseudomonadota</taxon>
        <taxon>Alphaproteobacteria</taxon>
        <taxon>Rhodobacterales</taxon>
        <taxon>Paracoccaceae</taxon>
        <taxon>Fuscovulum</taxon>
    </lineage>
</organism>
<keyword evidence="1" id="KW-0812">Transmembrane</keyword>
<keyword evidence="1" id="KW-0472">Membrane</keyword>
<evidence type="ECO:0000313" key="3">
    <source>
        <dbReference type="Proteomes" id="UP001230978"/>
    </source>
</evidence>
<dbReference type="EMBL" id="CP124535">
    <property type="protein sequence ID" value="WGV16824.1"/>
    <property type="molecule type" value="Genomic_DNA"/>
</dbReference>
<sequence length="72" mass="7419">MDYMIWGGAALTLLGVAGLLWCVVLGVQAKRAALPETEVKARLQRVIALNLGALAISALGLMAVIFGVILGG</sequence>
<name>A0ABY8Q7M5_9RHOB</name>